<comment type="caution">
    <text evidence="1">The sequence shown here is derived from an EMBL/GenBank/DDBJ whole genome shotgun (WGS) entry which is preliminary data.</text>
</comment>
<protein>
    <recommendedName>
        <fullName evidence="3">Reverse transcriptase domain-containing protein</fullName>
    </recommendedName>
</protein>
<reference evidence="1" key="1">
    <citation type="journal article" date="2022" name="Int. J. Mol. Sci.">
        <title>Draft Genome of Tanacetum Coccineum: Genomic Comparison of Closely Related Tanacetum-Family Plants.</title>
        <authorList>
            <person name="Yamashiro T."/>
            <person name="Shiraishi A."/>
            <person name="Nakayama K."/>
            <person name="Satake H."/>
        </authorList>
    </citation>
    <scope>NUCLEOTIDE SEQUENCE</scope>
</reference>
<dbReference type="EMBL" id="BQNB010019560">
    <property type="protein sequence ID" value="GJT86590.1"/>
    <property type="molecule type" value="Genomic_DNA"/>
</dbReference>
<gene>
    <name evidence="1" type="ORF">Tco_1068307</name>
</gene>
<reference evidence="1" key="2">
    <citation type="submission" date="2022-01" db="EMBL/GenBank/DDBJ databases">
        <authorList>
            <person name="Yamashiro T."/>
            <person name="Shiraishi A."/>
            <person name="Satake H."/>
            <person name="Nakayama K."/>
        </authorList>
    </citation>
    <scope>NUCLEOTIDE SEQUENCE</scope>
</reference>
<accession>A0ABQ5HFW0</accession>
<organism evidence="1 2">
    <name type="scientific">Tanacetum coccineum</name>
    <dbReference type="NCBI Taxonomy" id="301880"/>
    <lineage>
        <taxon>Eukaryota</taxon>
        <taxon>Viridiplantae</taxon>
        <taxon>Streptophyta</taxon>
        <taxon>Embryophyta</taxon>
        <taxon>Tracheophyta</taxon>
        <taxon>Spermatophyta</taxon>
        <taxon>Magnoliopsida</taxon>
        <taxon>eudicotyledons</taxon>
        <taxon>Gunneridae</taxon>
        <taxon>Pentapetalae</taxon>
        <taxon>asterids</taxon>
        <taxon>campanulids</taxon>
        <taxon>Asterales</taxon>
        <taxon>Asteraceae</taxon>
        <taxon>Asteroideae</taxon>
        <taxon>Anthemideae</taxon>
        <taxon>Anthemidinae</taxon>
        <taxon>Tanacetum</taxon>
    </lineage>
</organism>
<proteinExistence type="predicted"/>
<keyword evidence="2" id="KW-1185">Reference proteome</keyword>
<evidence type="ECO:0008006" key="3">
    <source>
        <dbReference type="Google" id="ProtNLM"/>
    </source>
</evidence>
<evidence type="ECO:0000313" key="1">
    <source>
        <dbReference type="EMBL" id="GJT86590.1"/>
    </source>
</evidence>
<name>A0ABQ5HFW0_9ASTR</name>
<sequence length="196" mass="22517">MVFHKMDTEEISDRFVAPCFVNGLEAYDGEINLGVEENMISNEFLVKLCLDHEVKRVNKVVKKELIVALRGEIYFVKFIINPKEYDVEPGVVFGRSFLRLTKAIADFRTGNVTIYPELDKFLVSSEEEEKIGDDWDLLLDDLEFGDILDIEEVTIPQFVCKMGKSSRNKRKQLENYQLIYSDMGPSMSTGTPLTQE</sequence>
<dbReference type="Proteomes" id="UP001151760">
    <property type="component" value="Unassembled WGS sequence"/>
</dbReference>
<evidence type="ECO:0000313" key="2">
    <source>
        <dbReference type="Proteomes" id="UP001151760"/>
    </source>
</evidence>